<dbReference type="InterPro" id="IPR051012">
    <property type="entry name" value="CellSynth/LPSAsmb/PSIAsmb"/>
</dbReference>
<evidence type="ECO:0000313" key="4">
    <source>
        <dbReference type="Proteomes" id="UP000078572"/>
    </source>
</evidence>
<reference evidence="4" key="1">
    <citation type="submission" date="2016-06" db="EMBL/GenBank/DDBJ databases">
        <authorList>
            <person name="Xu Y."/>
            <person name="Nagy A."/>
            <person name="Yan X."/>
            <person name="Kim S.W."/>
            <person name="Haley B."/>
            <person name="Liu N.T."/>
            <person name="Nou X."/>
        </authorList>
    </citation>
    <scope>NUCLEOTIDE SEQUENCE [LARGE SCALE GENOMIC DNA]</scope>
    <source>
        <strain evidence="4">ATCC 49129</strain>
    </source>
</reference>
<keyword evidence="1" id="KW-0677">Repeat</keyword>
<evidence type="ECO:0000313" key="3">
    <source>
        <dbReference type="EMBL" id="ANJ71259.1"/>
    </source>
</evidence>
<dbReference type="SUPFAM" id="SSF48452">
    <property type="entry name" value="TPR-like"/>
    <property type="match status" value="2"/>
</dbReference>
<dbReference type="PANTHER" id="PTHR45586:SF16">
    <property type="entry name" value="DOMAIN PROTEIN, PUTATIVE-RELATED"/>
    <property type="match status" value="1"/>
</dbReference>
<dbReference type="EMBL" id="CP016022">
    <property type="protein sequence ID" value="ANJ71259.1"/>
    <property type="molecule type" value="Genomic_DNA"/>
</dbReference>
<dbReference type="SMART" id="SM00028">
    <property type="entry name" value="TPR"/>
    <property type="match status" value="6"/>
</dbReference>
<dbReference type="Pfam" id="PF13432">
    <property type="entry name" value="TPR_16"/>
    <property type="match status" value="1"/>
</dbReference>
<dbReference type="InterPro" id="IPR019734">
    <property type="entry name" value="TPR_rpt"/>
</dbReference>
<name>A0A191ZT35_9RALS</name>
<accession>A0A191ZT35</accession>
<keyword evidence="2" id="KW-0802">TPR repeat</keyword>
<protein>
    <submittedName>
        <fullName evidence="3">Uncharacterized protein</fullName>
    </submittedName>
</protein>
<dbReference type="OrthoDB" id="9766710at2"/>
<evidence type="ECO:0000256" key="1">
    <source>
        <dbReference type="ARBA" id="ARBA00022737"/>
    </source>
</evidence>
<dbReference type="AlphaFoldDB" id="A0A191ZT35"/>
<dbReference type="STRING" id="190721.ACS15_0362"/>
<dbReference type="PANTHER" id="PTHR45586">
    <property type="entry name" value="TPR REPEAT-CONTAINING PROTEIN PA4667"/>
    <property type="match status" value="1"/>
</dbReference>
<organism evidence="3 4">
    <name type="scientific">Ralstonia insidiosa</name>
    <dbReference type="NCBI Taxonomy" id="190721"/>
    <lineage>
        <taxon>Bacteria</taxon>
        <taxon>Pseudomonadati</taxon>
        <taxon>Pseudomonadota</taxon>
        <taxon>Betaproteobacteria</taxon>
        <taxon>Burkholderiales</taxon>
        <taxon>Burkholderiaceae</taxon>
        <taxon>Ralstonia</taxon>
    </lineage>
</organism>
<sequence>MPHAFSRSPAMQRPRRFPRSRAILLASLIAGGLASLPAWAAHPTTAAPLIAQAAQEGGTGNRPTITLERSRPRGGLLSSERTDLPSIALDQDIMYRVLASEISLQRGLVEPAYRTYLDLAQDTRDPRFAQRATEIAFLTRSPAQALTASRLWVELSPTSMPARQVQQLLLVATGKWSEVEPMLQAQLNKVSPGQRADAILQLQQQMSKSTDPVGAVAALQRIASHDMQRPETHLALARAKVVAKDVPGGLSELDTALKLRPSYEDAAILAAELRADDDPDAAIAGLRTFLKAAPASIDGHLALARMYLVRDQQDKARGEFEALKKIAPNDARITLALGLLTLQQRQYDAAERYLKEYLAATAKSTTLSPEPGYQGLAQLAEERHDYAGALAWVDKITGSANGDADGQTALAAGIKRGQLLGKLRRIDEAQQAFDELVADSEDIPDGPRRQALMDGIRQAEIGMLMDAKAFGRARARVNELLKNDPDNVEYTYQLAMLEEHDGHYDNMETLLRKVIDLRPGQAIGYNALGYSLADRNVRLQEAQELLEKAVSLAPGDPYIADSLGWVKYRRGDLPAATDILRKAWSSAPQAEIGAHLGEVLWQSGKQDDARKIWTEASKLDINDNTLRDTLRRFGQPIPDVPVSAN</sequence>
<dbReference type="Gene3D" id="1.25.40.10">
    <property type="entry name" value="Tetratricopeptide repeat domain"/>
    <property type="match status" value="2"/>
</dbReference>
<evidence type="ECO:0000256" key="2">
    <source>
        <dbReference type="ARBA" id="ARBA00022803"/>
    </source>
</evidence>
<keyword evidence="4" id="KW-1185">Reference proteome</keyword>
<gene>
    <name evidence="3" type="ORF">A9Y76_01625</name>
</gene>
<dbReference type="Proteomes" id="UP000078572">
    <property type="component" value="Chromosome 1"/>
</dbReference>
<dbReference type="GeneID" id="61524705"/>
<dbReference type="InterPro" id="IPR011990">
    <property type="entry name" value="TPR-like_helical_dom_sf"/>
</dbReference>
<proteinExistence type="predicted"/>
<dbReference type="RefSeq" id="WP_064801474.1">
    <property type="nucleotide sequence ID" value="NZ_CP016022.1"/>
</dbReference>